<feature type="region of interest" description="Disordered" evidence="1">
    <location>
        <begin position="159"/>
        <end position="180"/>
    </location>
</feature>
<evidence type="ECO:0000256" key="1">
    <source>
        <dbReference type="SAM" id="MobiDB-lite"/>
    </source>
</evidence>
<protein>
    <submittedName>
        <fullName evidence="3">YfdX family protein</fullName>
    </submittedName>
</protein>
<organism evidence="3 4">
    <name type="scientific">Thiothrix litoralis</name>
    <dbReference type="NCBI Taxonomy" id="2891210"/>
    <lineage>
        <taxon>Bacteria</taxon>
        <taxon>Pseudomonadati</taxon>
        <taxon>Pseudomonadota</taxon>
        <taxon>Gammaproteobacteria</taxon>
        <taxon>Thiotrichales</taxon>
        <taxon>Thiotrichaceae</taxon>
        <taxon>Thiothrix</taxon>
    </lineage>
</organism>
<dbReference type="Pfam" id="PF10938">
    <property type="entry name" value="YfdX"/>
    <property type="match status" value="1"/>
</dbReference>
<proteinExistence type="predicted"/>
<keyword evidence="4" id="KW-1185">Reference proteome</keyword>
<dbReference type="EMBL" id="CP072801">
    <property type="protein sequence ID" value="QTR47789.1"/>
    <property type="molecule type" value="Genomic_DNA"/>
</dbReference>
<evidence type="ECO:0000313" key="4">
    <source>
        <dbReference type="Proteomes" id="UP000672039"/>
    </source>
</evidence>
<gene>
    <name evidence="3" type="ORF">J9253_07685</name>
</gene>
<dbReference type="Proteomes" id="UP000672039">
    <property type="component" value="Chromosome"/>
</dbReference>
<feature type="signal peptide" evidence="2">
    <location>
        <begin position="1"/>
        <end position="27"/>
    </location>
</feature>
<dbReference type="RefSeq" id="WP_210224029.1">
    <property type="nucleotide sequence ID" value="NZ_CP072801.1"/>
</dbReference>
<feature type="chain" id="PRO_5045384024" evidence="2">
    <location>
        <begin position="28"/>
        <end position="453"/>
    </location>
</feature>
<keyword evidence="2" id="KW-0732">Signal</keyword>
<evidence type="ECO:0000313" key="3">
    <source>
        <dbReference type="EMBL" id="QTR47789.1"/>
    </source>
</evidence>
<reference evidence="3 4" key="1">
    <citation type="submission" date="2021-04" db="EMBL/GenBank/DDBJ databases">
        <title>Genomics, taxonomy and metabolism of representatives of sulfur bacteria of the genus Thiothrix: Thiothrix fructosivorans QT, Thiothrix unzii A1T and three new species, Thiothrix subterranea sp. nov., Thiothrix litoralis sp. nov. and 'Candidatus Thiothrix anitrata' sp. nov.</title>
        <authorList>
            <person name="Ravin N.V."/>
            <person name="Smolyakov D."/>
            <person name="Rudenko T.S."/>
            <person name="Mardanov A.V."/>
            <person name="Beletsky A.V."/>
            <person name="Markov N.D."/>
            <person name="Fomenkov A.I."/>
            <person name="Roberts R.J."/>
            <person name="Karnachuk O.V."/>
            <person name="Novikov A."/>
            <person name="Grabovich M.Y."/>
        </authorList>
    </citation>
    <scope>NUCLEOTIDE SEQUENCE [LARGE SCALE GENOMIC DNA]</scope>
    <source>
        <strain evidence="3 4">AS</strain>
    </source>
</reference>
<sequence length="453" mass="48168">MKLNKPKPLSVAVLAALLVASSGNLLAETAKPATATAPAAVTIAPTTDAAKPDAAPAQPPITVDEGTAVTNEQAMQALTHINVAHVAIEKKDIKAAQEALGEADKLLKSIKDSLPTAKIKQTLEAAKATPDTADWTSIYQQLDQIRVFLPSAVAKQAAGKPATVDTAKDSSASKDTTPAPSAESLDAVLVALQYTEIDLPVKSAISAVEKSQQALKKDNLPAAGKALQEAENNIVVLQGVVEEPLSQAHLSLWQSLANLKKGSVNDAKRYLKDAIGFLETAAQSTDKTTKEAGEKLLTEGKALQAELDKQSADQTSTDTAGINSKLERFGLHTEAWAERAINYAYTKTAEATGNALKDELIEARFHLTNASIELGTAQEPAAAKQELEQAQTFLKQALQQTDDLWADASYKQQVTDMQAQVDKLLQGQPEQLASSSTQLHQIRQALQTVIHNL</sequence>
<accession>A0ABX7X1T0</accession>
<dbReference type="InterPro" id="IPR021236">
    <property type="entry name" value="Uncharacterised_YfdX"/>
</dbReference>
<evidence type="ECO:0000256" key="2">
    <source>
        <dbReference type="SAM" id="SignalP"/>
    </source>
</evidence>
<name>A0ABX7X1T0_9GAMM</name>